<dbReference type="AlphaFoldDB" id="A0A3S0WVF6"/>
<gene>
    <name evidence="1" type="ORF">EJ913_10695</name>
</gene>
<proteinExistence type="predicted"/>
<dbReference type="Proteomes" id="UP000280346">
    <property type="component" value="Unassembled WGS sequence"/>
</dbReference>
<comment type="caution">
    <text evidence="1">The sequence shown here is derived from an EMBL/GenBank/DDBJ whole genome shotgun (WGS) entry which is preliminary data.</text>
</comment>
<name>A0A3S0WVF6_9PROT</name>
<dbReference type="EMBL" id="RZIJ01000007">
    <property type="protein sequence ID" value="RUQ72037.1"/>
    <property type="molecule type" value="Genomic_DNA"/>
</dbReference>
<protein>
    <submittedName>
        <fullName evidence="1">Uncharacterized protein</fullName>
    </submittedName>
</protein>
<accession>A0A3S0WVF6</accession>
<keyword evidence="2" id="KW-1185">Reference proteome</keyword>
<reference evidence="1 2" key="1">
    <citation type="submission" date="2018-12" db="EMBL/GenBank/DDBJ databases">
        <authorList>
            <person name="Yang Y."/>
        </authorList>
    </citation>
    <scope>NUCLEOTIDE SEQUENCE [LARGE SCALE GENOMIC DNA]</scope>
    <source>
        <strain evidence="1 2">GSF71</strain>
    </source>
</reference>
<evidence type="ECO:0000313" key="2">
    <source>
        <dbReference type="Proteomes" id="UP000280346"/>
    </source>
</evidence>
<dbReference type="OrthoDB" id="7302449at2"/>
<sequence length="272" mass="28532">MTLISAAQSPATTSAVVVVRDSAGSTQTNSQPTAATSKTGPVAVAAATVLSLSATATAATTAASKEPSTGKKDFATVAKDARASLDAAYEKIGRTTDMYTTDAEWKTSIAGLDRRALYAIASNQGGQFNEIEQGAAKTSMSKQVDTAMGLDNPAAAANQTSAMSKAEIQFLEGVSDEEKTSFDWAKRRPSAQFGYEILSKRDGQEPENLDSDNPIVKLIKGGLDRLRQTDDSSQQLEDTPQYKQAVQLSEQLKAANTANSSATGGHKLDITA</sequence>
<dbReference type="RefSeq" id="WP_126997598.1">
    <property type="nucleotide sequence ID" value="NZ_JBNPXW010000005.1"/>
</dbReference>
<evidence type="ECO:0000313" key="1">
    <source>
        <dbReference type="EMBL" id="RUQ72037.1"/>
    </source>
</evidence>
<organism evidence="1 2">
    <name type="scientific">Azospirillum doebereinerae</name>
    <dbReference type="NCBI Taxonomy" id="92933"/>
    <lineage>
        <taxon>Bacteria</taxon>
        <taxon>Pseudomonadati</taxon>
        <taxon>Pseudomonadota</taxon>
        <taxon>Alphaproteobacteria</taxon>
        <taxon>Rhodospirillales</taxon>
        <taxon>Azospirillaceae</taxon>
        <taxon>Azospirillum</taxon>
    </lineage>
</organism>